<comment type="caution">
    <text evidence="2">The sequence shown here is derived from an EMBL/GenBank/DDBJ whole genome shotgun (WGS) entry which is preliminary data.</text>
</comment>
<dbReference type="PROSITE" id="PS50995">
    <property type="entry name" value="HTH_MARR_2"/>
    <property type="match status" value="1"/>
</dbReference>
<dbReference type="EMBL" id="JACHVS010000001">
    <property type="protein sequence ID" value="MBB2995745.1"/>
    <property type="molecule type" value="Genomic_DNA"/>
</dbReference>
<evidence type="ECO:0000313" key="2">
    <source>
        <dbReference type="EMBL" id="MBB2995745.1"/>
    </source>
</evidence>
<sequence length="141" mass="15654">MSKESLTNSFLQTLYPLSAHLSARRTLSPGKLGVLRHLEGHGNSTTTELAAILHVSTQGISLAVRELERLGFVARIPDPEDRRRIRIELTDAGREGLAEELAAGHGWMDRALKDRLTEQERRDLEAIVPLLRKLGSESPRG</sequence>
<feature type="domain" description="HTH marR-type" evidence="1">
    <location>
        <begin position="1"/>
        <end position="136"/>
    </location>
</feature>
<evidence type="ECO:0000313" key="3">
    <source>
        <dbReference type="Proteomes" id="UP000523000"/>
    </source>
</evidence>
<keyword evidence="2" id="KW-0238">DNA-binding</keyword>
<dbReference type="PRINTS" id="PR00598">
    <property type="entry name" value="HTHMARR"/>
</dbReference>
<accession>A0A839QMB2</accession>
<dbReference type="GO" id="GO:0003700">
    <property type="term" value="F:DNA-binding transcription factor activity"/>
    <property type="evidence" value="ECO:0007669"/>
    <property type="project" value="InterPro"/>
</dbReference>
<keyword evidence="3" id="KW-1185">Reference proteome</keyword>
<dbReference type="RefSeq" id="WP_183510944.1">
    <property type="nucleotide sequence ID" value="NZ_BAABGK010000097.1"/>
</dbReference>
<reference evidence="2 3" key="1">
    <citation type="submission" date="2020-08" db="EMBL/GenBank/DDBJ databases">
        <title>Sequencing the genomes of 1000 actinobacteria strains.</title>
        <authorList>
            <person name="Klenk H.-P."/>
        </authorList>
    </citation>
    <scope>NUCLEOTIDE SEQUENCE [LARGE SCALE GENOMIC DNA]</scope>
    <source>
        <strain evidence="2 3">DSM 22826</strain>
    </source>
</reference>
<dbReference type="AlphaFoldDB" id="A0A839QMB2"/>
<organism evidence="2 3">
    <name type="scientific">Paeniglutamicibacter cryotolerans</name>
    <dbReference type="NCBI Taxonomy" id="670079"/>
    <lineage>
        <taxon>Bacteria</taxon>
        <taxon>Bacillati</taxon>
        <taxon>Actinomycetota</taxon>
        <taxon>Actinomycetes</taxon>
        <taxon>Micrococcales</taxon>
        <taxon>Micrococcaceae</taxon>
        <taxon>Paeniglutamicibacter</taxon>
    </lineage>
</organism>
<dbReference type="InterPro" id="IPR000835">
    <property type="entry name" value="HTH_MarR-typ"/>
</dbReference>
<evidence type="ECO:0000259" key="1">
    <source>
        <dbReference type="PROSITE" id="PS50995"/>
    </source>
</evidence>
<dbReference type="Gene3D" id="1.10.287.100">
    <property type="match status" value="1"/>
</dbReference>
<dbReference type="Proteomes" id="UP000523000">
    <property type="component" value="Unassembled WGS sequence"/>
</dbReference>
<dbReference type="Pfam" id="PF12802">
    <property type="entry name" value="MarR_2"/>
    <property type="match status" value="1"/>
</dbReference>
<dbReference type="SMART" id="SM00347">
    <property type="entry name" value="HTH_MARR"/>
    <property type="match status" value="1"/>
</dbReference>
<gene>
    <name evidence="2" type="ORF">E9229_001936</name>
</gene>
<dbReference type="InterPro" id="IPR052526">
    <property type="entry name" value="HTH-type_Bedaq_tolerance"/>
</dbReference>
<name>A0A839QMB2_9MICC</name>
<dbReference type="Gene3D" id="1.10.10.10">
    <property type="entry name" value="Winged helix-like DNA-binding domain superfamily/Winged helix DNA-binding domain"/>
    <property type="match status" value="1"/>
</dbReference>
<dbReference type="PANTHER" id="PTHR39515">
    <property type="entry name" value="CONSERVED PROTEIN"/>
    <property type="match status" value="1"/>
</dbReference>
<dbReference type="InterPro" id="IPR036388">
    <property type="entry name" value="WH-like_DNA-bd_sf"/>
</dbReference>
<dbReference type="InterPro" id="IPR036390">
    <property type="entry name" value="WH_DNA-bd_sf"/>
</dbReference>
<protein>
    <submittedName>
        <fullName evidence="2">DNA-binding MarR family transcriptional regulator</fullName>
    </submittedName>
</protein>
<dbReference type="GO" id="GO:0003677">
    <property type="term" value="F:DNA binding"/>
    <property type="evidence" value="ECO:0007669"/>
    <property type="project" value="UniProtKB-KW"/>
</dbReference>
<proteinExistence type="predicted"/>
<dbReference type="PANTHER" id="PTHR39515:SF2">
    <property type="entry name" value="HTH-TYPE TRANSCRIPTIONAL REGULATOR RV0880"/>
    <property type="match status" value="1"/>
</dbReference>
<dbReference type="SUPFAM" id="SSF46785">
    <property type="entry name" value="Winged helix' DNA-binding domain"/>
    <property type="match status" value="1"/>
</dbReference>